<dbReference type="RefSeq" id="WP_281834202.1">
    <property type="nucleotide sequence ID" value="NZ_BSDY01000004.1"/>
</dbReference>
<evidence type="ECO:0008006" key="5">
    <source>
        <dbReference type="Google" id="ProtNLM"/>
    </source>
</evidence>
<evidence type="ECO:0000256" key="2">
    <source>
        <dbReference type="SAM" id="SignalP"/>
    </source>
</evidence>
<sequence length="175" mass="20071">MRKKIFTMAVVSLVLLLTGCGTMMEPARKTVTLQSATPVEAYSDGNNYIGEGNLIVFDASNRSRHGDEYILLREIDNPENVRKVYLEREYNPWATWNLLWYGATYIIDYPTGGTGRLSKTNYSVPGFSRKKSSAEKDTEIEKLKSEIEKMKMKESIKQELEMERTKERVLKLEAS</sequence>
<comment type="caution">
    <text evidence="3">The sequence shown here is derived from an EMBL/GenBank/DDBJ whole genome shotgun (WGS) entry which is preliminary data.</text>
</comment>
<evidence type="ECO:0000313" key="3">
    <source>
        <dbReference type="EMBL" id="GLI55616.1"/>
    </source>
</evidence>
<name>A0A9W6GKS0_9FUSO</name>
<dbReference type="Proteomes" id="UP001144471">
    <property type="component" value="Unassembled WGS sequence"/>
</dbReference>
<evidence type="ECO:0000256" key="1">
    <source>
        <dbReference type="SAM" id="Coils"/>
    </source>
</evidence>
<proteinExistence type="predicted"/>
<keyword evidence="2" id="KW-0732">Signal</keyword>
<dbReference type="PROSITE" id="PS51257">
    <property type="entry name" value="PROKAR_LIPOPROTEIN"/>
    <property type="match status" value="1"/>
</dbReference>
<organism evidence="3 4">
    <name type="scientific">Propionigenium maris DSM 9537</name>
    <dbReference type="NCBI Taxonomy" id="1123000"/>
    <lineage>
        <taxon>Bacteria</taxon>
        <taxon>Fusobacteriati</taxon>
        <taxon>Fusobacteriota</taxon>
        <taxon>Fusobacteriia</taxon>
        <taxon>Fusobacteriales</taxon>
        <taxon>Fusobacteriaceae</taxon>
        <taxon>Propionigenium</taxon>
    </lineage>
</organism>
<keyword evidence="4" id="KW-1185">Reference proteome</keyword>
<reference evidence="3" key="1">
    <citation type="submission" date="2022-12" db="EMBL/GenBank/DDBJ databases">
        <title>Reference genome sequencing for broad-spectrum identification of bacterial and archaeal isolates by mass spectrometry.</title>
        <authorList>
            <person name="Sekiguchi Y."/>
            <person name="Tourlousse D.M."/>
        </authorList>
    </citation>
    <scope>NUCLEOTIDE SEQUENCE</scope>
    <source>
        <strain evidence="3">10succ1</strain>
    </source>
</reference>
<gene>
    <name evidence="3" type="ORF">PM10SUCC1_11300</name>
</gene>
<feature type="signal peptide" evidence="2">
    <location>
        <begin position="1"/>
        <end position="23"/>
    </location>
</feature>
<dbReference type="EMBL" id="BSDY01000004">
    <property type="protein sequence ID" value="GLI55616.1"/>
    <property type="molecule type" value="Genomic_DNA"/>
</dbReference>
<dbReference type="AlphaFoldDB" id="A0A9W6GKS0"/>
<evidence type="ECO:0000313" key="4">
    <source>
        <dbReference type="Proteomes" id="UP001144471"/>
    </source>
</evidence>
<keyword evidence="1" id="KW-0175">Coiled coil</keyword>
<feature type="coiled-coil region" evidence="1">
    <location>
        <begin position="133"/>
        <end position="163"/>
    </location>
</feature>
<accession>A0A9W6GKS0</accession>
<feature type="chain" id="PRO_5040975284" description="Lipoprotein" evidence="2">
    <location>
        <begin position="24"/>
        <end position="175"/>
    </location>
</feature>
<protein>
    <recommendedName>
        <fullName evidence="5">Lipoprotein</fullName>
    </recommendedName>
</protein>